<evidence type="ECO:0000313" key="2">
    <source>
        <dbReference type="Proteomes" id="UP000325315"/>
    </source>
</evidence>
<gene>
    <name evidence="1" type="ORF">EPI10_016388</name>
</gene>
<organism evidence="1 2">
    <name type="scientific">Gossypium australe</name>
    <dbReference type="NCBI Taxonomy" id="47621"/>
    <lineage>
        <taxon>Eukaryota</taxon>
        <taxon>Viridiplantae</taxon>
        <taxon>Streptophyta</taxon>
        <taxon>Embryophyta</taxon>
        <taxon>Tracheophyta</taxon>
        <taxon>Spermatophyta</taxon>
        <taxon>Magnoliopsida</taxon>
        <taxon>eudicotyledons</taxon>
        <taxon>Gunneridae</taxon>
        <taxon>Pentapetalae</taxon>
        <taxon>rosids</taxon>
        <taxon>malvids</taxon>
        <taxon>Malvales</taxon>
        <taxon>Malvaceae</taxon>
        <taxon>Malvoideae</taxon>
        <taxon>Gossypium</taxon>
    </lineage>
</organism>
<dbReference type="Proteomes" id="UP000325315">
    <property type="component" value="Unassembled WGS sequence"/>
</dbReference>
<accession>A0A5B6VNF6</accession>
<evidence type="ECO:0000313" key="1">
    <source>
        <dbReference type="EMBL" id="KAA3470700.1"/>
    </source>
</evidence>
<dbReference type="PANTHER" id="PTHR46148:SF44">
    <property type="entry name" value="GAG-POL POLYPROTEIN"/>
    <property type="match status" value="1"/>
</dbReference>
<sequence length="65" mass="7430">MLRRYRSDPSHMILIDEVEVRPDLTYEKELVQILDHKSCGGITVLAKSLGNPKRRCIASMLTCLD</sequence>
<keyword evidence="2" id="KW-1185">Reference proteome</keyword>
<name>A0A5B6VNF6_9ROSI</name>
<dbReference type="PANTHER" id="PTHR46148">
    <property type="entry name" value="CHROMO DOMAIN-CONTAINING PROTEIN"/>
    <property type="match status" value="1"/>
</dbReference>
<dbReference type="OrthoDB" id="1931063at2759"/>
<proteinExistence type="predicted"/>
<comment type="caution">
    <text evidence="1">The sequence shown here is derived from an EMBL/GenBank/DDBJ whole genome shotgun (WGS) entry which is preliminary data.</text>
</comment>
<reference evidence="2" key="1">
    <citation type="journal article" date="2019" name="Plant Biotechnol. J.">
        <title>Genome sequencing of the Australian wild diploid species Gossypium australe highlights disease resistance and delayed gland morphogenesis.</title>
        <authorList>
            <person name="Cai Y."/>
            <person name="Cai X."/>
            <person name="Wang Q."/>
            <person name="Wang P."/>
            <person name="Zhang Y."/>
            <person name="Cai C."/>
            <person name="Xu Y."/>
            <person name="Wang K."/>
            <person name="Zhou Z."/>
            <person name="Wang C."/>
            <person name="Geng S."/>
            <person name="Li B."/>
            <person name="Dong Q."/>
            <person name="Hou Y."/>
            <person name="Wang H."/>
            <person name="Ai P."/>
            <person name="Liu Z."/>
            <person name="Yi F."/>
            <person name="Sun M."/>
            <person name="An G."/>
            <person name="Cheng J."/>
            <person name="Zhang Y."/>
            <person name="Shi Q."/>
            <person name="Xie Y."/>
            <person name="Shi X."/>
            <person name="Chang Y."/>
            <person name="Huang F."/>
            <person name="Chen Y."/>
            <person name="Hong S."/>
            <person name="Mi L."/>
            <person name="Sun Q."/>
            <person name="Zhang L."/>
            <person name="Zhou B."/>
            <person name="Peng R."/>
            <person name="Zhang X."/>
            <person name="Liu F."/>
        </authorList>
    </citation>
    <scope>NUCLEOTIDE SEQUENCE [LARGE SCALE GENOMIC DNA]</scope>
    <source>
        <strain evidence="2">cv. PA1801</strain>
    </source>
</reference>
<protein>
    <submittedName>
        <fullName evidence="1">Serine/threonine-protein phosphatase 6 regulatory ankyrin repeat subunit C-like</fullName>
    </submittedName>
</protein>
<dbReference type="AlphaFoldDB" id="A0A5B6VNF6"/>
<dbReference type="EMBL" id="SMMG02000006">
    <property type="protein sequence ID" value="KAA3470700.1"/>
    <property type="molecule type" value="Genomic_DNA"/>
</dbReference>